<dbReference type="AlphaFoldDB" id="A0A2N5V3R1"/>
<dbReference type="EMBL" id="PGCJ01000135">
    <property type="protein sequence ID" value="PLW44642.1"/>
    <property type="molecule type" value="Genomic_DNA"/>
</dbReference>
<dbReference type="Proteomes" id="UP000235388">
    <property type="component" value="Unassembled WGS sequence"/>
</dbReference>
<feature type="compositionally biased region" description="Basic and acidic residues" evidence="1">
    <location>
        <begin position="65"/>
        <end position="95"/>
    </location>
</feature>
<proteinExistence type="predicted"/>
<evidence type="ECO:0000313" key="3">
    <source>
        <dbReference type="Proteomes" id="UP000235388"/>
    </source>
</evidence>
<accession>A0A2N5V3R1</accession>
<organism evidence="2 3">
    <name type="scientific">Puccinia coronata f. sp. avenae</name>
    <dbReference type="NCBI Taxonomy" id="200324"/>
    <lineage>
        <taxon>Eukaryota</taxon>
        <taxon>Fungi</taxon>
        <taxon>Dikarya</taxon>
        <taxon>Basidiomycota</taxon>
        <taxon>Pucciniomycotina</taxon>
        <taxon>Pucciniomycetes</taxon>
        <taxon>Pucciniales</taxon>
        <taxon>Pucciniaceae</taxon>
        <taxon>Puccinia</taxon>
    </lineage>
</organism>
<gene>
    <name evidence="2" type="ORF">PCANC_12324</name>
</gene>
<evidence type="ECO:0000256" key="1">
    <source>
        <dbReference type="SAM" id="MobiDB-lite"/>
    </source>
</evidence>
<protein>
    <submittedName>
        <fullName evidence="2">Uncharacterized protein</fullName>
    </submittedName>
</protein>
<reference evidence="2 3" key="1">
    <citation type="submission" date="2017-11" db="EMBL/GenBank/DDBJ databases">
        <title>De novo assembly and phasing of dikaryotic genomes from two isolates of Puccinia coronata f. sp. avenae, the causal agent of oat crown rust.</title>
        <authorList>
            <person name="Miller M.E."/>
            <person name="Zhang Y."/>
            <person name="Omidvar V."/>
            <person name="Sperschneider J."/>
            <person name="Schwessinger B."/>
            <person name="Raley C."/>
            <person name="Palmer J.M."/>
            <person name="Garnica D."/>
            <person name="Upadhyaya N."/>
            <person name="Rathjen J."/>
            <person name="Taylor J.M."/>
            <person name="Park R.F."/>
            <person name="Dodds P.N."/>
            <person name="Hirsch C.D."/>
            <person name="Kianian S.F."/>
            <person name="Figueroa M."/>
        </authorList>
    </citation>
    <scope>NUCLEOTIDE SEQUENCE [LARGE SCALE GENOMIC DNA]</scope>
    <source>
        <strain evidence="2">12NC29</strain>
    </source>
</reference>
<feature type="region of interest" description="Disordered" evidence="1">
    <location>
        <begin position="49"/>
        <end position="95"/>
    </location>
</feature>
<sequence>MNLADFLTKPTGRCTIRRSLAAIGVTSPHEENAHCLPTQSTPGCQILSTDQNGNKMAAKRNRRVTTKDHEDNENTGRCDAAEKFQQKEKSHETNP</sequence>
<evidence type="ECO:0000313" key="2">
    <source>
        <dbReference type="EMBL" id="PLW44642.1"/>
    </source>
</evidence>
<keyword evidence="3" id="KW-1185">Reference proteome</keyword>
<name>A0A2N5V3R1_9BASI</name>
<comment type="caution">
    <text evidence="2">The sequence shown here is derived from an EMBL/GenBank/DDBJ whole genome shotgun (WGS) entry which is preliminary data.</text>
</comment>